<evidence type="ECO:0000259" key="1">
    <source>
        <dbReference type="Pfam" id="PF18598"/>
    </source>
</evidence>
<evidence type="ECO:0000313" key="3">
    <source>
        <dbReference type="Proteomes" id="UP000549695"/>
    </source>
</evidence>
<name>A0A852W7T8_PSEA5</name>
<dbReference type="EMBL" id="JACCCZ010000001">
    <property type="protein sequence ID" value="NYG05003.1"/>
    <property type="molecule type" value="Genomic_DNA"/>
</dbReference>
<proteinExistence type="predicted"/>
<dbReference type="AlphaFoldDB" id="A0A852W7T8"/>
<comment type="caution">
    <text evidence="2">The sequence shown here is derived from an EMBL/GenBank/DDBJ whole genome shotgun (WGS) entry which is preliminary data.</text>
</comment>
<keyword evidence="3" id="KW-1185">Reference proteome</keyword>
<organism evidence="2 3">
    <name type="scientific">Pseudonocardia alni</name>
    <name type="common">Amycolata alni</name>
    <dbReference type="NCBI Taxonomy" id="33907"/>
    <lineage>
        <taxon>Bacteria</taxon>
        <taxon>Bacillati</taxon>
        <taxon>Actinomycetota</taxon>
        <taxon>Actinomycetes</taxon>
        <taxon>Pseudonocardiales</taxon>
        <taxon>Pseudonocardiaceae</taxon>
        <taxon>Pseudonocardia</taxon>
    </lineage>
</organism>
<gene>
    <name evidence="2" type="ORF">HDA37_005288</name>
</gene>
<dbReference type="InterPro" id="IPR041485">
    <property type="entry name" value="TetR_C_36"/>
</dbReference>
<evidence type="ECO:0000313" key="2">
    <source>
        <dbReference type="EMBL" id="NYG05003.1"/>
    </source>
</evidence>
<protein>
    <recommendedName>
        <fullName evidence="1">QsdR TetR regulatory C-terminal domain-containing protein</fullName>
    </recommendedName>
</protein>
<accession>A0A852W7T8</accession>
<dbReference type="Pfam" id="PF18598">
    <property type="entry name" value="TetR_C_36"/>
    <property type="match status" value="1"/>
</dbReference>
<dbReference type="Proteomes" id="UP000549695">
    <property type="component" value="Unassembled WGS sequence"/>
</dbReference>
<reference evidence="2 3" key="1">
    <citation type="submission" date="2020-07" db="EMBL/GenBank/DDBJ databases">
        <title>Sequencing the genomes of 1000 actinobacteria strains.</title>
        <authorList>
            <person name="Klenk H.-P."/>
        </authorList>
    </citation>
    <scope>NUCLEOTIDE SEQUENCE [LARGE SCALE GENOMIC DNA]</scope>
    <source>
        <strain evidence="2 3">DSM 44749</strain>
    </source>
</reference>
<feature type="domain" description="QsdR TetR regulatory C-terminal" evidence="1">
    <location>
        <begin position="2"/>
        <end position="59"/>
    </location>
</feature>
<sequence>MAGFLAEDIAAGRVTIELEPGELAYATVRIVESFVHTPAITGGAPDPGQNARVLRALLR</sequence>